<evidence type="ECO:0000313" key="4">
    <source>
        <dbReference type="WBParaSite" id="HPBE_0001201401-mRNA-1"/>
    </source>
</evidence>
<name>A0A183FUU9_HELPZ</name>
<dbReference type="Proteomes" id="UP000050761">
    <property type="component" value="Unassembled WGS sequence"/>
</dbReference>
<proteinExistence type="predicted"/>
<reference evidence="4" key="2">
    <citation type="submission" date="2019-09" db="UniProtKB">
        <authorList>
            <consortium name="WormBaseParasite"/>
        </authorList>
    </citation>
    <scope>IDENTIFICATION</scope>
</reference>
<feature type="region of interest" description="Disordered" evidence="1">
    <location>
        <begin position="1"/>
        <end position="33"/>
    </location>
</feature>
<feature type="compositionally biased region" description="Polar residues" evidence="1">
    <location>
        <begin position="8"/>
        <end position="17"/>
    </location>
</feature>
<dbReference type="WBParaSite" id="HPBE_0001201401-mRNA-1">
    <property type="protein sequence ID" value="HPBE_0001201401-mRNA-1"/>
    <property type="gene ID" value="HPBE_0001201401"/>
</dbReference>
<keyword evidence="3" id="KW-1185">Reference proteome</keyword>
<evidence type="ECO:0000256" key="1">
    <source>
        <dbReference type="SAM" id="MobiDB-lite"/>
    </source>
</evidence>
<protein>
    <submittedName>
        <fullName evidence="2 4">Uncharacterized protein</fullName>
    </submittedName>
</protein>
<feature type="compositionally biased region" description="Basic and acidic residues" evidence="1">
    <location>
        <begin position="18"/>
        <end position="33"/>
    </location>
</feature>
<accession>A0A183FUU9</accession>
<dbReference type="AlphaFoldDB" id="A0A183FUU9"/>
<evidence type="ECO:0000313" key="3">
    <source>
        <dbReference type="Proteomes" id="UP000050761"/>
    </source>
</evidence>
<dbReference type="EMBL" id="UZAH01027323">
    <property type="protein sequence ID" value="VDO90604.1"/>
    <property type="molecule type" value="Genomic_DNA"/>
</dbReference>
<reference evidence="2 3" key="1">
    <citation type="submission" date="2018-11" db="EMBL/GenBank/DDBJ databases">
        <authorList>
            <consortium name="Pathogen Informatics"/>
        </authorList>
    </citation>
    <scope>NUCLEOTIDE SEQUENCE [LARGE SCALE GENOMIC DNA]</scope>
</reference>
<organism evidence="3 4">
    <name type="scientific">Heligmosomoides polygyrus</name>
    <name type="common">Parasitic roundworm</name>
    <dbReference type="NCBI Taxonomy" id="6339"/>
    <lineage>
        <taxon>Eukaryota</taxon>
        <taxon>Metazoa</taxon>
        <taxon>Ecdysozoa</taxon>
        <taxon>Nematoda</taxon>
        <taxon>Chromadorea</taxon>
        <taxon>Rhabditida</taxon>
        <taxon>Rhabditina</taxon>
        <taxon>Rhabditomorpha</taxon>
        <taxon>Strongyloidea</taxon>
        <taxon>Heligmosomidae</taxon>
        <taxon>Heligmosomoides</taxon>
    </lineage>
</organism>
<sequence>MDCRAQEELSSAPSYSQSHDEMDLEETRTDSGVEALRQEVEKLQRAPKDDHEAAKTGIAGLDLEAIDPKILLEYADRRIREQFRSTTLVGHRQLSNWNGSYFLTKALETSAAEEAYEKVKEVALRLERSIKIAEDI</sequence>
<evidence type="ECO:0000313" key="2">
    <source>
        <dbReference type="EMBL" id="VDO90604.1"/>
    </source>
</evidence>
<dbReference type="OrthoDB" id="5837934at2759"/>
<gene>
    <name evidence="2" type="ORF">HPBE_LOCUS12015</name>
</gene>
<accession>A0A3P8A288</accession>